<dbReference type="EMBL" id="CP129971">
    <property type="protein sequence ID" value="WMN12809.1"/>
    <property type="molecule type" value="Genomic_DNA"/>
</dbReference>
<dbReference type="RefSeq" id="WP_308351118.1">
    <property type="nucleotide sequence ID" value="NZ_CP129971.1"/>
</dbReference>
<sequence>MEELISFQTHLNNYYVNIFQSEKSLNQILFFLKDLEIKLLEVNKKSLLQNNARYLSEDFKPQKEVFKITVKNSDLKSRLDLYGYSNDNLEENFNLNKKKKIDSLNKLNFLHKKNKAYPVFGATETKQEEKEFLENFTFEEYKKSVKTIINNQYRKQIICSNLGNVREDIWTDRYGFPSHINNVAQRYIIENFFHGFFDDDLVNFTSILESLDGESDIDFIFPLEDFDNKEEKYKRIEDTINHNSQYRPIKLITEGFSDSIYLTEALQQNNDTLIPYFNFHDFNGKDGGWQKVVSLLKAYNEINAHEIIIGIFDNDKAGIDGLMEVNKIRSTNIGAIKLPDLDNLKEFCVYNTITEDYGQSNVNSKSACIELYLDKHYFRDEIKLSLNRKTQLPQLDKSSKKAIAIKFDGCDKNELDWSDLNKVWDEIIEKSKALLLL</sequence>
<organism evidence="1 2">
    <name type="scientific">Marivirga salinarum</name>
    <dbReference type="NCBI Taxonomy" id="3059078"/>
    <lineage>
        <taxon>Bacteria</taxon>
        <taxon>Pseudomonadati</taxon>
        <taxon>Bacteroidota</taxon>
        <taxon>Cytophagia</taxon>
        <taxon>Cytophagales</taxon>
        <taxon>Marivirgaceae</taxon>
        <taxon>Marivirga</taxon>
    </lineage>
</organism>
<dbReference type="Proteomes" id="UP001230496">
    <property type="component" value="Chromosome"/>
</dbReference>
<accession>A0AA51REN6</accession>
<evidence type="ECO:0000313" key="2">
    <source>
        <dbReference type="Proteomes" id="UP001230496"/>
    </source>
</evidence>
<dbReference type="AlphaFoldDB" id="A0AA51REN6"/>
<evidence type="ECO:0000313" key="1">
    <source>
        <dbReference type="EMBL" id="WMN12809.1"/>
    </source>
</evidence>
<reference evidence="1 2" key="1">
    <citation type="submission" date="2023-08" db="EMBL/GenBank/DDBJ databases">
        <title>Comparative genomics and taxonomic characterization of three novel marine species of genus Marivirga.</title>
        <authorList>
            <person name="Muhammad N."/>
            <person name="Kim S.-G."/>
        </authorList>
    </citation>
    <scope>NUCLEOTIDE SEQUENCE [LARGE SCALE GENOMIC DNA]</scope>
    <source>
        <strain evidence="1 2">BDSF4-3</strain>
    </source>
</reference>
<keyword evidence="2" id="KW-1185">Reference proteome</keyword>
<dbReference type="KEGG" id="msaa:QYS49_34700"/>
<name>A0AA51REN6_9BACT</name>
<protein>
    <submittedName>
        <fullName evidence="1">HEPN/Toprim-associated domain-containing protein</fullName>
    </submittedName>
</protein>
<proteinExistence type="predicted"/>
<gene>
    <name evidence="1" type="ORF">QYS49_34700</name>
</gene>